<evidence type="ECO:0000256" key="8">
    <source>
        <dbReference type="ARBA" id="ARBA00037387"/>
    </source>
</evidence>
<sequence length="147" mass="15824">MATLHELVTPESIRLDVQAGDWREAMQAAGDLLVTAGISDDSYTASMINNVEEHGPYIVITPGLAFAHARADDDVHRTGMAWVRLAEPVRFGHESNDPVTLVAALAAMNSSSHIMATRQLATLLEDDQKRAALESATTPEEFLAALA</sequence>
<evidence type="ECO:0000313" key="12">
    <source>
        <dbReference type="EMBL" id="NKE10617.1"/>
    </source>
</evidence>
<dbReference type="Proteomes" id="UP000521379">
    <property type="component" value="Unassembled WGS sequence"/>
</dbReference>
<name>A0A846TZI0_9MICC</name>
<dbReference type="GO" id="GO:0016301">
    <property type="term" value="F:kinase activity"/>
    <property type="evidence" value="ECO:0007669"/>
    <property type="project" value="UniProtKB-KW"/>
</dbReference>
<dbReference type="GO" id="GO:0009401">
    <property type="term" value="P:phosphoenolpyruvate-dependent sugar phosphotransferase system"/>
    <property type="evidence" value="ECO:0007669"/>
    <property type="project" value="UniProtKB-KW"/>
</dbReference>
<evidence type="ECO:0000256" key="6">
    <source>
        <dbReference type="ARBA" id="ARBA00022683"/>
    </source>
</evidence>
<dbReference type="AlphaFoldDB" id="A0A846TZI0"/>
<keyword evidence="12" id="KW-0762">Sugar transport</keyword>
<evidence type="ECO:0000256" key="9">
    <source>
        <dbReference type="ARBA" id="ARBA00041175"/>
    </source>
</evidence>
<keyword evidence="6" id="KW-0598">Phosphotransferase system</keyword>
<feature type="domain" description="PTS EIIA type-2" evidence="11">
    <location>
        <begin position="6"/>
        <end position="147"/>
    </location>
</feature>
<protein>
    <recommendedName>
        <fullName evidence="9">Ascorbate-specific PTS system EIIA component</fullName>
    </recommendedName>
    <alternativeName>
        <fullName evidence="10">Ascorbate-specific phosphotransferase enzyme IIA component</fullName>
    </alternativeName>
</protein>
<evidence type="ECO:0000313" key="13">
    <source>
        <dbReference type="Proteomes" id="UP000521379"/>
    </source>
</evidence>
<dbReference type="EMBL" id="JAAVUN010000034">
    <property type="protein sequence ID" value="NKE10617.1"/>
    <property type="molecule type" value="Genomic_DNA"/>
</dbReference>
<accession>A0A846TZI0</accession>
<dbReference type="Pfam" id="PF00359">
    <property type="entry name" value="PTS_EIIA_2"/>
    <property type="match status" value="1"/>
</dbReference>
<comment type="caution">
    <text evidence="12">The sequence shown here is derived from an EMBL/GenBank/DDBJ whole genome shotgun (WGS) entry which is preliminary data.</text>
</comment>
<dbReference type="PANTHER" id="PTHR36203:SF1">
    <property type="entry name" value="ASCORBATE-SPECIFIC PTS SYSTEM EIIA COMPONENT"/>
    <property type="match status" value="1"/>
</dbReference>
<dbReference type="SUPFAM" id="SSF55804">
    <property type="entry name" value="Phoshotransferase/anion transport protein"/>
    <property type="match status" value="1"/>
</dbReference>
<keyword evidence="7" id="KW-0418">Kinase</keyword>
<evidence type="ECO:0000256" key="3">
    <source>
        <dbReference type="ARBA" id="ARBA00022490"/>
    </source>
</evidence>
<dbReference type="InterPro" id="IPR051351">
    <property type="entry name" value="Ascorbate-PTS_EIIA_comp"/>
</dbReference>
<gene>
    <name evidence="12" type="ORF">GTW58_11900</name>
</gene>
<keyword evidence="5" id="KW-0808">Transferase</keyword>
<dbReference type="GO" id="GO:0005737">
    <property type="term" value="C:cytoplasm"/>
    <property type="evidence" value="ECO:0007669"/>
    <property type="project" value="UniProtKB-SubCell"/>
</dbReference>
<dbReference type="InterPro" id="IPR002178">
    <property type="entry name" value="PTS_EIIA_type-2_dom"/>
</dbReference>
<evidence type="ECO:0000256" key="7">
    <source>
        <dbReference type="ARBA" id="ARBA00022777"/>
    </source>
</evidence>
<keyword evidence="2" id="KW-0813">Transport</keyword>
<evidence type="ECO:0000259" key="11">
    <source>
        <dbReference type="PROSITE" id="PS51094"/>
    </source>
</evidence>
<evidence type="ECO:0000256" key="1">
    <source>
        <dbReference type="ARBA" id="ARBA00004496"/>
    </source>
</evidence>
<dbReference type="RefSeq" id="WP_081993588.1">
    <property type="nucleotide sequence ID" value="NZ_JAAVUN010000034.1"/>
</dbReference>
<keyword evidence="13" id="KW-1185">Reference proteome</keyword>
<organism evidence="12 13">
    <name type="scientific">Kocuria subflava</name>
    <dbReference type="NCBI Taxonomy" id="1736139"/>
    <lineage>
        <taxon>Bacteria</taxon>
        <taxon>Bacillati</taxon>
        <taxon>Actinomycetota</taxon>
        <taxon>Actinomycetes</taxon>
        <taxon>Micrococcales</taxon>
        <taxon>Micrococcaceae</taxon>
        <taxon>Kocuria</taxon>
    </lineage>
</organism>
<evidence type="ECO:0000256" key="5">
    <source>
        <dbReference type="ARBA" id="ARBA00022679"/>
    </source>
</evidence>
<evidence type="ECO:0000256" key="10">
    <source>
        <dbReference type="ARBA" id="ARBA00042072"/>
    </source>
</evidence>
<proteinExistence type="predicted"/>
<reference evidence="12 13" key="1">
    <citation type="submission" date="2020-02" db="EMBL/GenBank/DDBJ databases">
        <authorList>
            <person name="Sun Q."/>
        </authorList>
    </citation>
    <scope>NUCLEOTIDE SEQUENCE [LARGE SCALE GENOMIC DNA]</scope>
    <source>
        <strain evidence="12 13">YIM 13062</strain>
    </source>
</reference>
<dbReference type="InterPro" id="IPR016152">
    <property type="entry name" value="PTrfase/Anion_transptr"/>
</dbReference>
<comment type="function">
    <text evidence="8">The phosphoenolpyruvate-dependent sugar phosphotransferase system (sugar PTS), a major carbohydrate active transport system, catalyzes the phosphorylation of incoming sugar substrates concomitantly with their translocation across the cell membrane. The enzyme II UlaABC PTS system is involved in ascorbate transport.</text>
</comment>
<evidence type="ECO:0000256" key="2">
    <source>
        <dbReference type="ARBA" id="ARBA00022448"/>
    </source>
</evidence>
<dbReference type="PROSITE" id="PS51094">
    <property type="entry name" value="PTS_EIIA_TYPE_2"/>
    <property type="match status" value="1"/>
</dbReference>
<keyword evidence="4" id="KW-0597">Phosphoprotein</keyword>
<dbReference type="Gene3D" id="3.40.930.10">
    <property type="entry name" value="Mannitol-specific EII, Chain A"/>
    <property type="match status" value="1"/>
</dbReference>
<keyword evidence="3" id="KW-0963">Cytoplasm</keyword>
<evidence type="ECO:0000256" key="4">
    <source>
        <dbReference type="ARBA" id="ARBA00022553"/>
    </source>
</evidence>
<comment type="subcellular location">
    <subcellularLocation>
        <location evidence="1">Cytoplasm</location>
    </subcellularLocation>
</comment>
<dbReference type="PANTHER" id="PTHR36203">
    <property type="entry name" value="ASCORBATE-SPECIFIC PTS SYSTEM EIIA COMPONENT"/>
    <property type="match status" value="1"/>
</dbReference>